<dbReference type="PANTHER" id="PTHR31496:SF25">
    <property type="entry name" value="TRANSCRIPTION FACTOR KAN3-RELATED"/>
    <property type="match status" value="1"/>
</dbReference>
<dbReference type="InterPro" id="IPR006447">
    <property type="entry name" value="Myb_dom_plants"/>
</dbReference>
<dbReference type="AlphaFoldDB" id="A0A8J5HK69"/>
<feature type="region of interest" description="Disordered" evidence="7">
    <location>
        <begin position="87"/>
        <end position="107"/>
    </location>
</feature>
<evidence type="ECO:0000256" key="6">
    <source>
        <dbReference type="ARBA" id="ARBA00023242"/>
    </source>
</evidence>
<dbReference type="PANTHER" id="PTHR31496">
    <property type="entry name" value="TRANSCRIPTION FACTOR KAN2-RELATED"/>
    <property type="match status" value="1"/>
</dbReference>
<dbReference type="InterPro" id="IPR001005">
    <property type="entry name" value="SANT/Myb"/>
</dbReference>
<organism evidence="9 10">
    <name type="scientific">Zingiber officinale</name>
    <name type="common">Ginger</name>
    <name type="synonym">Amomum zingiber</name>
    <dbReference type="NCBI Taxonomy" id="94328"/>
    <lineage>
        <taxon>Eukaryota</taxon>
        <taxon>Viridiplantae</taxon>
        <taxon>Streptophyta</taxon>
        <taxon>Embryophyta</taxon>
        <taxon>Tracheophyta</taxon>
        <taxon>Spermatophyta</taxon>
        <taxon>Magnoliopsida</taxon>
        <taxon>Liliopsida</taxon>
        <taxon>Zingiberales</taxon>
        <taxon>Zingiberaceae</taxon>
        <taxon>Zingiber</taxon>
    </lineage>
</organism>
<feature type="compositionally biased region" description="Gly residues" evidence="7">
    <location>
        <begin position="92"/>
        <end position="107"/>
    </location>
</feature>
<dbReference type="InterPro" id="IPR044847">
    <property type="entry name" value="KAN_fam"/>
</dbReference>
<keyword evidence="10" id="KW-1185">Reference proteome</keyword>
<reference evidence="9 10" key="1">
    <citation type="submission" date="2020-08" db="EMBL/GenBank/DDBJ databases">
        <title>Plant Genome Project.</title>
        <authorList>
            <person name="Zhang R.-G."/>
        </authorList>
    </citation>
    <scope>NUCLEOTIDE SEQUENCE [LARGE SCALE GENOMIC DNA]</scope>
    <source>
        <tissue evidence="9">Rhizome</tissue>
    </source>
</reference>
<keyword evidence="6" id="KW-0539">Nucleus</keyword>
<dbReference type="GO" id="GO:0010158">
    <property type="term" value="P:abaxial cell fate specification"/>
    <property type="evidence" value="ECO:0007669"/>
    <property type="project" value="InterPro"/>
</dbReference>
<evidence type="ECO:0000256" key="5">
    <source>
        <dbReference type="ARBA" id="ARBA00023163"/>
    </source>
</evidence>
<keyword evidence="3" id="KW-0221">Differentiation</keyword>
<evidence type="ECO:0000256" key="1">
    <source>
        <dbReference type="ARBA" id="ARBA00004123"/>
    </source>
</evidence>
<feature type="domain" description="Myb-like" evidence="8">
    <location>
        <begin position="181"/>
        <end position="232"/>
    </location>
</feature>
<dbReference type="GO" id="GO:0000976">
    <property type="term" value="F:transcription cis-regulatory region binding"/>
    <property type="evidence" value="ECO:0007669"/>
    <property type="project" value="InterPro"/>
</dbReference>
<evidence type="ECO:0000313" key="10">
    <source>
        <dbReference type="Proteomes" id="UP000734854"/>
    </source>
</evidence>
<accession>A0A8J5HK69</accession>
<protein>
    <recommendedName>
        <fullName evidence="8">Myb-like domain-containing protein</fullName>
    </recommendedName>
</protein>
<dbReference type="Gene3D" id="1.10.10.60">
    <property type="entry name" value="Homeodomain-like"/>
    <property type="match status" value="1"/>
</dbReference>
<dbReference type="InterPro" id="IPR009057">
    <property type="entry name" value="Homeodomain-like_sf"/>
</dbReference>
<dbReference type="FunFam" id="1.10.10.60:FF:000002">
    <property type="entry name" value="Myb family transcription factor"/>
    <property type="match status" value="1"/>
</dbReference>
<feature type="region of interest" description="Disordered" evidence="7">
    <location>
        <begin position="1"/>
        <end position="30"/>
    </location>
</feature>
<sequence length="344" mass="37554">MELFPDLSLQISPPSSTSRPSTRKNPNLIDQSFELEFWRRPLPTAASDRRDATIDLDLSSPSSNSTASSNCKHHNLRLHPYSHLFPHRRGGVDGGGGGCGGGGEGGGYEDTKPIKGIPIYHNPPSSFSLLALQRRPLCKASSSSSNFAFPFAASQLGFAQRSSAMRMPLMITRRGGARAPRMRWTTNLHARFAHAVELLGGHERATPKSVLELMDVKDLTLAHVKSHLQMYRTVKNTDTTIVSSGQSDGFENGFNGEICDDNLPEINPSTQRWYKTKILCDELLCSRGGSSTGFPSDSTTSMKSFKKDVQSKSLEMCSDLNSSCVSEALSSSQPNLEFSLRGPQ</sequence>
<dbReference type="GO" id="GO:0005634">
    <property type="term" value="C:nucleus"/>
    <property type="evidence" value="ECO:0007669"/>
    <property type="project" value="UniProtKB-SubCell"/>
</dbReference>
<keyword evidence="2" id="KW-0217">Developmental protein</keyword>
<dbReference type="GO" id="GO:0006355">
    <property type="term" value="P:regulation of DNA-templated transcription"/>
    <property type="evidence" value="ECO:0007669"/>
    <property type="project" value="InterPro"/>
</dbReference>
<evidence type="ECO:0000256" key="4">
    <source>
        <dbReference type="ARBA" id="ARBA00023015"/>
    </source>
</evidence>
<proteinExistence type="predicted"/>
<evidence type="ECO:0000256" key="3">
    <source>
        <dbReference type="ARBA" id="ARBA00022782"/>
    </source>
</evidence>
<feature type="compositionally biased region" description="Low complexity" evidence="7">
    <location>
        <begin position="59"/>
        <end position="69"/>
    </location>
</feature>
<evidence type="ECO:0000256" key="7">
    <source>
        <dbReference type="SAM" id="MobiDB-lite"/>
    </source>
</evidence>
<dbReference type="Proteomes" id="UP000734854">
    <property type="component" value="Unassembled WGS sequence"/>
</dbReference>
<dbReference type="Pfam" id="PF00249">
    <property type="entry name" value="Myb_DNA-binding"/>
    <property type="match status" value="1"/>
</dbReference>
<evidence type="ECO:0000259" key="8">
    <source>
        <dbReference type="Pfam" id="PF00249"/>
    </source>
</evidence>
<keyword evidence="5" id="KW-0804">Transcription</keyword>
<evidence type="ECO:0000256" key="2">
    <source>
        <dbReference type="ARBA" id="ARBA00022473"/>
    </source>
</evidence>
<comment type="caution">
    <text evidence="9">The sequence shown here is derived from an EMBL/GenBank/DDBJ whole genome shotgun (WGS) entry which is preliminary data.</text>
</comment>
<evidence type="ECO:0000313" key="9">
    <source>
        <dbReference type="EMBL" id="KAG6529794.1"/>
    </source>
</evidence>
<dbReference type="EMBL" id="JACMSC010000003">
    <property type="protein sequence ID" value="KAG6529794.1"/>
    <property type="molecule type" value="Genomic_DNA"/>
</dbReference>
<name>A0A8J5HK69_ZINOF</name>
<comment type="subcellular location">
    <subcellularLocation>
        <location evidence="1">Nucleus</location>
    </subcellularLocation>
</comment>
<dbReference type="NCBIfam" id="TIGR01557">
    <property type="entry name" value="myb_SHAQKYF"/>
    <property type="match status" value="1"/>
</dbReference>
<gene>
    <name evidence="9" type="ORF">ZIOFF_012008</name>
</gene>
<keyword evidence="4" id="KW-0805">Transcription regulation</keyword>
<dbReference type="SUPFAM" id="SSF46689">
    <property type="entry name" value="Homeodomain-like"/>
    <property type="match status" value="1"/>
</dbReference>
<feature type="region of interest" description="Disordered" evidence="7">
    <location>
        <begin position="53"/>
        <end position="73"/>
    </location>
</feature>